<dbReference type="SUPFAM" id="SSF52540">
    <property type="entry name" value="P-loop containing nucleoside triphosphate hydrolases"/>
    <property type="match status" value="1"/>
</dbReference>
<dbReference type="Proteomes" id="UP000241808">
    <property type="component" value="Unassembled WGS sequence"/>
</dbReference>
<organism evidence="2 3">
    <name type="scientific">Phreatobacter oligotrophus</name>
    <dbReference type="NCBI Taxonomy" id="1122261"/>
    <lineage>
        <taxon>Bacteria</taxon>
        <taxon>Pseudomonadati</taxon>
        <taxon>Pseudomonadota</taxon>
        <taxon>Alphaproteobacteria</taxon>
        <taxon>Hyphomicrobiales</taxon>
        <taxon>Phreatobacteraceae</taxon>
        <taxon>Phreatobacter</taxon>
    </lineage>
</organism>
<dbReference type="EMBL" id="PZZL01000027">
    <property type="protein sequence ID" value="PTM48256.1"/>
    <property type="molecule type" value="Genomic_DNA"/>
</dbReference>
<dbReference type="Gene3D" id="3.40.50.300">
    <property type="entry name" value="P-loop containing nucleotide triphosphate hydrolases"/>
    <property type="match status" value="1"/>
</dbReference>
<dbReference type="AlphaFoldDB" id="A0A2T4YWB9"/>
<dbReference type="InterPro" id="IPR051396">
    <property type="entry name" value="Bact_Antivir_Def_Nuclease"/>
</dbReference>
<gene>
    <name evidence="2" type="ORF">C8P69_12712</name>
</gene>
<dbReference type="InterPro" id="IPR027417">
    <property type="entry name" value="P-loop_NTPase"/>
</dbReference>
<evidence type="ECO:0000313" key="2">
    <source>
        <dbReference type="EMBL" id="PTM48256.1"/>
    </source>
</evidence>
<evidence type="ECO:0000259" key="1">
    <source>
        <dbReference type="Pfam" id="PF13304"/>
    </source>
</evidence>
<keyword evidence="3" id="KW-1185">Reference proteome</keyword>
<protein>
    <submittedName>
        <fullName evidence="2">Putative AbiEii toxin of type IV toxin-antitoxin system</fullName>
    </submittedName>
</protein>
<dbReference type="RefSeq" id="WP_211353859.1">
    <property type="nucleotide sequence ID" value="NZ_PZZL01000027.1"/>
</dbReference>
<dbReference type="GO" id="GO:0016887">
    <property type="term" value="F:ATP hydrolysis activity"/>
    <property type="evidence" value="ECO:0007669"/>
    <property type="project" value="InterPro"/>
</dbReference>
<sequence length="677" mass="74920">RGPQVRTCSSSCSSWLHPTWKLEPPADPGRFTSLVGRNESGKSNLLLALATLNPPGGRKPLNKIKDFPRGRRLDECTPDTHVVWTWWALDNEEQEALGEMLPALKNCKQVVVGRGYGERGWVDLGIKPPEPSRSKLAGALRRLEPSFTGKLGDIAEQHATAIGSALTRLGETLAKAGPADKWATENVAATKDLRTLLSEASIVPTEAEDQLISQVEAECTSIVEFDGGAVEAREAVLSWLPTFTYVAEFPEIYGHQNLDTFLNERGRDPNRKEADDNFEKMAKVAGFSPKELNGMRGDHETRNQLLNRAGAVVTTELRRLWKDRPLKVRYNIDGPYLDTLISDPNAVYDVEVNLDERSRGFRWFFSFYLTFAADTKEGGGESAILLLDEPGLFLHAKSQEDLLRHFKDDFKNQIIYTTHSPFMVAPDAMDSVRTVNIDEEKGTQVTNTPKGDSRTLFPLQAALGYQLAQTLFVGHSNLVVEGVTDFWILSAVHSHFQAIGAVTLPDALTITPAGGAGKVSYMAALLASQELTVLVLLDDDKAGREAKKELVEGKLLRDSAITLVSEGMAAKPKEADIEDLIDPGVYKALVDKSYAKELKGKKLTLNTNIPRIVKRYEEAFEAVGLEFQKSRPAREFMTLMGSKPIDSLPNPQAFQDVFALIKQKYERIVQAGRAPFR</sequence>
<dbReference type="GO" id="GO:0005524">
    <property type="term" value="F:ATP binding"/>
    <property type="evidence" value="ECO:0007669"/>
    <property type="project" value="InterPro"/>
</dbReference>
<reference evidence="2 3" key="1">
    <citation type="submission" date="2018-04" db="EMBL/GenBank/DDBJ databases">
        <title>Genomic Encyclopedia of Archaeal and Bacterial Type Strains, Phase II (KMG-II): from individual species to whole genera.</title>
        <authorList>
            <person name="Goeker M."/>
        </authorList>
    </citation>
    <scope>NUCLEOTIDE SEQUENCE [LARGE SCALE GENOMIC DNA]</scope>
    <source>
        <strain evidence="2 3">DSM 25521</strain>
    </source>
</reference>
<feature type="non-terminal residue" evidence="2">
    <location>
        <position position="1"/>
    </location>
</feature>
<dbReference type="PANTHER" id="PTHR43581">
    <property type="entry name" value="ATP/GTP PHOSPHATASE"/>
    <property type="match status" value="1"/>
</dbReference>
<comment type="caution">
    <text evidence="2">The sequence shown here is derived from an EMBL/GenBank/DDBJ whole genome shotgun (WGS) entry which is preliminary data.</text>
</comment>
<dbReference type="Pfam" id="PF13304">
    <property type="entry name" value="AAA_21"/>
    <property type="match status" value="1"/>
</dbReference>
<dbReference type="InterPro" id="IPR003959">
    <property type="entry name" value="ATPase_AAA_core"/>
</dbReference>
<dbReference type="PANTHER" id="PTHR43581:SF3">
    <property type="entry name" value="AAA+ ATPASE DOMAIN-CONTAINING PROTEIN"/>
    <property type="match status" value="1"/>
</dbReference>
<evidence type="ECO:0000313" key="3">
    <source>
        <dbReference type="Proteomes" id="UP000241808"/>
    </source>
</evidence>
<feature type="domain" description="ATPase AAA-type core" evidence="1">
    <location>
        <begin position="350"/>
        <end position="423"/>
    </location>
</feature>
<proteinExistence type="predicted"/>
<accession>A0A2T4YWB9</accession>
<name>A0A2T4YWB9_9HYPH</name>